<dbReference type="EMBL" id="CP129970">
    <property type="protein sequence ID" value="WKK83722.1"/>
    <property type="molecule type" value="Genomic_DNA"/>
</dbReference>
<proteinExistence type="predicted"/>
<dbReference type="Proteomes" id="UP001244443">
    <property type="component" value="Chromosome"/>
</dbReference>
<protein>
    <submittedName>
        <fullName evidence="1">Uncharacterized protein</fullName>
    </submittedName>
</protein>
<keyword evidence="2" id="KW-1185">Reference proteome</keyword>
<organism evidence="1 2">
    <name type="scientific">Marivirga arenosa</name>
    <dbReference type="NCBI Taxonomy" id="3059076"/>
    <lineage>
        <taxon>Bacteria</taxon>
        <taxon>Pseudomonadati</taxon>
        <taxon>Bacteroidota</taxon>
        <taxon>Cytophagia</taxon>
        <taxon>Cytophagales</taxon>
        <taxon>Marivirgaceae</taxon>
        <taxon>Marivirga</taxon>
    </lineage>
</organism>
<evidence type="ECO:0000313" key="1">
    <source>
        <dbReference type="EMBL" id="WKK83722.1"/>
    </source>
</evidence>
<reference evidence="1" key="1">
    <citation type="submission" date="2023-08" db="EMBL/GenBank/DDBJ databases">
        <title>Comparative genomics and taxonomic characterization of three novel marine species of genus Marivirga.</title>
        <authorList>
            <person name="Muhammad N."/>
            <person name="Kim S.-G."/>
        </authorList>
    </citation>
    <scope>NUCLEOTIDE SEQUENCE [LARGE SCALE GENOMIC DNA]</scope>
    <source>
        <strain evidence="1">ABR2-2</strain>
    </source>
</reference>
<dbReference type="RefSeq" id="WP_302099914.1">
    <property type="nucleotide sequence ID" value="NZ_CP129970.2"/>
</dbReference>
<name>A0AA49JAR0_9BACT</name>
<accession>A0AA49JAR0</accession>
<dbReference type="AlphaFoldDB" id="A0AA49JAR0"/>
<evidence type="ECO:0000313" key="2">
    <source>
        <dbReference type="Proteomes" id="UP001244443"/>
    </source>
</evidence>
<sequence length="215" mass="23434">MQSIPIKVKNVTVYMYFNPLEPLSAVILTNATGTYSIGTLGLNSFYNLALENEGKVTNPLNVHAKYYATFETESGHKGTTPWMYCLNNSSKPDFGRTISMVPSDTNDIGVNLADESGFITLGELTDITVSQVFPSPGIGQRTLITNGTGNIIATRFGTPHEMGVQVNDGYWLDSILVGSKNIIISAKTKKGDIFSQTGYTVIKGEKPAIFLKQFF</sequence>
<gene>
    <name evidence="1" type="ORF">QYS48_15705</name>
</gene>